<protein>
    <recommendedName>
        <fullName evidence="5">phosphoglycerate mutase (2,3-diphosphoglycerate-independent)</fullName>
        <ecNumber evidence="5">5.4.2.12</ecNumber>
    </recommendedName>
</protein>
<dbReference type="GO" id="GO:0004619">
    <property type="term" value="F:phosphoglycerate mutase activity"/>
    <property type="evidence" value="ECO:0007669"/>
    <property type="project" value="UniProtKB-EC"/>
</dbReference>
<evidence type="ECO:0000256" key="4">
    <source>
        <dbReference type="ARBA" id="ARBA00008819"/>
    </source>
</evidence>
<evidence type="ECO:0000313" key="15">
    <source>
        <dbReference type="Proteomes" id="UP001162541"/>
    </source>
</evidence>
<feature type="domain" description="Metalloenzyme" evidence="10">
    <location>
        <begin position="71"/>
        <end position="596"/>
    </location>
</feature>
<dbReference type="NCBIfam" id="TIGR01307">
    <property type="entry name" value="pgm_bpd_ind"/>
    <property type="match status" value="1"/>
</dbReference>
<dbReference type="InterPro" id="IPR006124">
    <property type="entry name" value="Metalloenzyme"/>
</dbReference>
<accession>A0A176WEC3</accession>
<dbReference type="Pfam" id="PF01676">
    <property type="entry name" value="Metalloenzyme"/>
    <property type="match status" value="1"/>
</dbReference>
<evidence type="ECO:0000256" key="6">
    <source>
        <dbReference type="ARBA" id="ARBA00022723"/>
    </source>
</evidence>
<sequence>MGKRSGKRPVLGKAVGPTLEHIERDGTRDDDILKPRIGGFKMNCCGGSSATEPVKVDWKLKAHPVIKRGTPFLLCVLDGWGENREDDYNAIFKASIPTIKALKNGAPARWRTIKAHGTAVGLPSDQDMGNSEVGHNAMGAGKVIEQGAGLVDTALRSGKLYKDKGFAYIKQAWFNAPGTQHFIGLVSDGGVHSRYDQLAALMKGCFEQGCKKIRVHGLTDGRDCAEGSSIKFFTEMEKDLEALRKKGCDARVASGGGRMFVTMDRYEADWKIVERGWHAHVLGEAPHKFQNAVEAITTIRKNDPDTNDQYLPPFVIVDKSGAPVGPIVDGDAVVIFNFRADRVAQLSKAFEYEDFKKFDRKRYPKVKFAGMMQYDGDLKLPKNYLVSPPLIERTSGVYLVKNGVRTFACSETQKFGHVTFFWNGNRSGKLDEKLETYLEIVSDTCPFNEKPKMKADQIAKAAKEAILSGKYDFIRVNLANGDMVGHTGDFGSVLVACEAVDKGVKLMLDAIKQVGGIYMVTADHGNADDMAQRNKKGEALKDEEGNAIPLTSHTLAPVPCAIGGPGLPANIKFRSDLPNAGLANVTATFMNLLGFEAPADYEPTLLKWT</sequence>
<reference evidence="12" key="2">
    <citation type="journal article" date="2019" name="Curr. Biol.">
        <title>Chromatin organization in early land plants reveals an ancestral association between H3K27me3, transposons, and constitutive heterochromatin.</title>
        <authorList>
            <person name="Montgomery S.A."/>
            <person name="Tanizawa Y."/>
            <person name="Galik B."/>
            <person name="Wang N."/>
            <person name="Ito T."/>
            <person name="Mochizuki T."/>
            <person name="Akimcheva S."/>
            <person name="Bowman J."/>
            <person name="Cognat V."/>
            <person name="Drouard L."/>
            <person name="Ekker H."/>
            <person name="Houng S."/>
            <person name="Kohchi T."/>
            <person name="Lin S."/>
            <person name="Liu L.D."/>
            <person name="Nakamura Y."/>
            <person name="Valeeva L.R."/>
            <person name="Shakirov E.V."/>
            <person name="Shippen D.E."/>
            <person name="Wei W."/>
            <person name="Yagura M."/>
            <person name="Yamaoka S."/>
            <person name="Yamato K.T."/>
            <person name="Liu C."/>
            <person name="Berger F."/>
        </authorList>
    </citation>
    <scope>NUCLEOTIDE SEQUENCE [LARGE SCALE GENOMIC DNA]</scope>
    <source>
        <strain evidence="12">Tak-1</strain>
    </source>
</reference>
<dbReference type="FunFam" id="3.40.1450.10:FF:000002">
    <property type="entry name" value="2,3-bisphosphoglycerate-independent phosphoglycerate mutase"/>
    <property type="match status" value="1"/>
</dbReference>
<dbReference type="PANTHER" id="PTHR31637">
    <property type="entry name" value="2,3-BISPHOSPHOGLYCERATE-INDEPENDENT PHOSPHOGLYCERATE MUTASE"/>
    <property type="match status" value="1"/>
</dbReference>
<dbReference type="Proteomes" id="UP001162541">
    <property type="component" value="Chromosome 1"/>
</dbReference>
<comment type="similarity">
    <text evidence="4">Belongs to the BPG-independent phosphoglycerate mutase family.</text>
</comment>
<keyword evidence="14" id="KW-1185">Reference proteome</keyword>
<evidence type="ECO:0000256" key="3">
    <source>
        <dbReference type="ARBA" id="ARBA00004798"/>
    </source>
</evidence>
<keyword evidence="6" id="KW-0479">Metal-binding</keyword>
<dbReference type="GO" id="GO:0010037">
    <property type="term" value="P:response to carbon dioxide"/>
    <property type="evidence" value="ECO:0007669"/>
    <property type="project" value="UniProtKB-ARBA"/>
</dbReference>
<keyword evidence="9" id="KW-0413">Isomerase</keyword>
<dbReference type="EMBL" id="AP019866">
    <property type="protein sequence ID" value="BBM98011.1"/>
    <property type="molecule type" value="Genomic_DNA"/>
</dbReference>
<dbReference type="InterPro" id="IPR036646">
    <property type="entry name" value="PGAM_B_sf"/>
</dbReference>
<dbReference type="Gene3D" id="3.40.720.10">
    <property type="entry name" value="Alkaline Phosphatase, subunit A"/>
    <property type="match status" value="1"/>
</dbReference>
<feature type="domain" description="BPG-independent PGAM N-terminal" evidence="11">
    <location>
        <begin position="151"/>
        <end position="375"/>
    </location>
</feature>
<evidence type="ECO:0000256" key="1">
    <source>
        <dbReference type="ARBA" id="ARBA00000370"/>
    </source>
</evidence>
<comment type="cofactor">
    <cofactor evidence="2">
        <name>Mn(2+)</name>
        <dbReference type="ChEBI" id="CHEBI:29035"/>
    </cofactor>
</comment>
<dbReference type="PANTHER" id="PTHR31637:SF11">
    <property type="entry name" value="PHOSPHOGLYCERATE MUTASE (2,3-DIPHOSPHOGLYCERATE-INDEPENDENT)"/>
    <property type="match status" value="1"/>
</dbReference>
<evidence type="ECO:0000259" key="11">
    <source>
        <dbReference type="Pfam" id="PF06415"/>
    </source>
</evidence>
<dbReference type="GO" id="GO:0010118">
    <property type="term" value="P:stomatal movement"/>
    <property type="evidence" value="ECO:0007669"/>
    <property type="project" value="UniProtKB-ARBA"/>
</dbReference>
<dbReference type="InterPro" id="IPR005995">
    <property type="entry name" value="Pgm_bpd_ind"/>
</dbReference>
<dbReference type="GO" id="GO:0005737">
    <property type="term" value="C:cytoplasm"/>
    <property type="evidence" value="ECO:0007669"/>
    <property type="project" value="InterPro"/>
</dbReference>
<dbReference type="InterPro" id="IPR017850">
    <property type="entry name" value="Alkaline_phosphatase_core_sf"/>
</dbReference>
<evidence type="ECO:0000256" key="8">
    <source>
        <dbReference type="ARBA" id="ARBA00023211"/>
    </source>
</evidence>
<keyword evidence="8" id="KW-0464">Manganese</keyword>
<dbReference type="CDD" id="cd16010">
    <property type="entry name" value="iPGM"/>
    <property type="match status" value="1"/>
</dbReference>
<proteinExistence type="inferred from homology"/>
<keyword evidence="7" id="KW-0324">Glycolysis</keyword>
<dbReference type="Proteomes" id="UP000077202">
    <property type="component" value="Unassembled WGS sequence"/>
</dbReference>
<dbReference type="UniPathway" id="UPA00109">
    <property type="reaction ID" value="UER00186"/>
</dbReference>
<dbReference type="GO" id="GO:0006007">
    <property type="term" value="P:glucose catabolic process"/>
    <property type="evidence" value="ECO:0007669"/>
    <property type="project" value="InterPro"/>
</dbReference>
<comment type="catalytic activity">
    <reaction evidence="1">
        <text>(2R)-2-phosphoglycerate = (2R)-3-phosphoglycerate</text>
        <dbReference type="Rhea" id="RHEA:15901"/>
        <dbReference type="ChEBI" id="CHEBI:58272"/>
        <dbReference type="ChEBI" id="CHEBI:58289"/>
        <dbReference type="EC" id="5.4.2.12"/>
    </reaction>
</comment>
<evidence type="ECO:0000256" key="2">
    <source>
        <dbReference type="ARBA" id="ARBA00001936"/>
    </source>
</evidence>
<dbReference type="Gene3D" id="3.40.1450.10">
    <property type="entry name" value="BPG-independent phosphoglycerate mutase, domain B"/>
    <property type="match status" value="1"/>
</dbReference>
<dbReference type="InterPro" id="IPR011258">
    <property type="entry name" value="BPG-indep_PGM_N"/>
</dbReference>
<dbReference type="SUPFAM" id="SSF64158">
    <property type="entry name" value="2,3-Bisphosphoglycerate-independent phosphoglycerate mutase, substrate-binding domain"/>
    <property type="match status" value="1"/>
</dbReference>
<evidence type="ECO:0000256" key="7">
    <source>
        <dbReference type="ARBA" id="ARBA00023152"/>
    </source>
</evidence>
<comment type="pathway">
    <text evidence="3">Carbohydrate degradation; glycolysis; pyruvate from D-glyceraldehyde 3-phosphate: step 3/5.</text>
</comment>
<dbReference type="GO" id="GO:0006096">
    <property type="term" value="P:glycolytic process"/>
    <property type="evidence" value="ECO:0007669"/>
    <property type="project" value="UniProtKB-UniPathway"/>
</dbReference>
<dbReference type="EMBL" id="LVLJ01001211">
    <property type="protein sequence ID" value="OAE30951.1"/>
    <property type="molecule type" value="Genomic_DNA"/>
</dbReference>
<evidence type="ECO:0000256" key="9">
    <source>
        <dbReference type="ARBA" id="ARBA00023235"/>
    </source>
</evidence>
<dbReference type="SUPFAM" id="SSF53649">
    <property type="entry name" value="Alkaline phosphatase-like"/>
    <property type="match status" value="1"/>
</dbReference>
<dbReference type="AlphaFoldDB" id="A0A176WEC3"/>
<evidence type="ECO:0000256" key="5">
    <source>
        <dbReference type="ARBA" id="ARBA00012026"/>
    </source>
</evidence>
<gene>
    <name evidence="13" type="ORF">AXG93_2018s1180</name>
    <name evidence="12" type="ORF">Mp_1g10170</name>
</gene>
<dbReference type="GO" id="GO:0030145">
    <property type="term" value="F:manganese ion binding"/>
    <property type="evidence" value="ECO:0007669"/>
    <property type="project" value="InterPro"/>
</dbReference>
<evidence type="ECO:0000313" key="13">
    <source>
        <dbReference type="EMBL" id="OAE30951.1"/>
    </source>
</evidence>
<dbReference type="EC" id="5.4.2.12" evidence="5"/>
<dbReference type="Pfam" id="PF06415">
    <property type="entry name" value="iPGM_N"/>
    <property type="match status" value="1"/>
</dbReference>
<evidence type="ECO:0000259" key="10">
    <source>
        <dbReference type="Pfam" id="PF01676"/>
    </source>
</evidence>
<evidence type="ECO:0000313" key="14">
    <source>
        <dbReference type="Proteomes" id="UP000077202"/>
    </source>
</evidence>
<reference evidence="13 14" key="1">
    <citation type="submission" date="2016-03" db="EMBL/GenBank/DDBJ databases">
        <title>Mechanisms controlling the formation of the plant cell surface in tip-growing cells are functionally conserved among land plants.</title>
        <authorList>
            <person name="Honkanen S."/>
            <person name="Jones V.A."/>
            <person name="Morieri G."/>
            <person name="Champion C."/>
            <person name="Hetherington A.J."/>
            <person name="Kelly S."/>
            <person name="Saint-Marcoux D."/>
            <person name="Proust H."/>
            <person name="Prescott H."/>
            <person name="Dolan L."/>
        </authorList>
    </citation>
    <scope>NUCLEOTIDE SEQUENCE [LARGE SCALE GENOMIC DNA]</scope>
    <source>
        <strain evidence="14">cv. Tak-1 and cv. Tak-2</strain>
        <tissue evidence="13">Whole gametophyte</tissue>
    </source>
</reference>
<evidence type="ECO:0000313" key="12">
    <source>
        <dbReference type="EMBL" id="BBM98011.1"/>
    </source>
</evidence>
<organism evidence="13 14">
    <name type="scientific">Marchantia polymorpha subsp. ruderalis</name>
    <dbReference type="NCBI Taxonomy" id="1480154"/>
    <lineage>
        <taxon>Eukaryota</taxon>
        <taxon>Viridiplantae</taxon>
        <taxon>Streptophyta</taxon>
        <taxon>Embryophyta</taxon>
        <taxon>Marchantiophyta</taxon>
        <taxon>Marchantiopsida</taxon>
        <taxon>Marchantiidae</taxon>
        <taxon>Marchantiales</taxon>
        <taxon>Marchantiaceae</taxon>
        <taxon>Marchantia</taxon>
    </lineage>
</organism>
<name>A0A176WEC3_MARPO</name>
<reference evidence="15" key="3">
    <citation type="journal article" date="2020" name="Curr. Biol.">
        <title>Chromatin organization in early land plants reveals an ancestral association between H3K27me3, transposons, and constitutive heterochromatin.</title>
        <authorList>
            <person name="Montgomery S.A."/>
            <person name="Tanizawa Y."/>
            <person name="Galik B."/>
            <person name="Wang N."/>
            <person name="Ito T."/>
            <person name="Mochizuki T."/>
            <person name="Akimcheva S."/>
            <person name="Bowman J.L."/>
            <person name="Cognat V."/>
            <person name="Marechal-Drouard L."/>
            <person name="Ekker H."/>
            <person name="Hong S.F."/>
            <person name="Kohchi T."/>
            <person name="Lin S.S."/>
            <person name="Liu L.D."/>
            <person name="Nakamura Y."/>
            <person name="Valeeva L.R."/>
            <person name="Shakirov E.V."/>
            <person name="Shippen D.E."/>
            <person name="Wei W.L."/>
            <person name="Yagura M."/>
            <person name="Yamaoka S."/>
            <person name="Yamato K.T."/>
            <person name="Liu C."/>
            <person name="Berger F."/>
        </authorList>
    </citation>
    <scope>NUCLEOTIDE SEQUENCE [LARGE SCALE GENOMIC DNA]</scope>
    <source>
        <strain evidence="15">Tak-1</strain>
    </source>
</reference>